<proteinExistence type="predicted"/>
<dbReference type="InterPro" id="IPR001245">
    <property type="entry name" value="Ser-Thr/Tyr_kinase_cat_dom"/>
</dbReference>
<dbReference type="GeneID" id="38114353"/>
<evidence type="ECO:0000313" key="3">
    <source>
        <dbReference type="Proteomes" id="UP000256690"/>
    </source>
</evidence>
<evidence type="ECO:0000313" key="2">
    <source>
        <dbReference type="EMBL" id="RDW83657.1"/>
    </source>
</evidence>
<dbReference type="Proteomes" id="UP000256690">
    <property type="component" value="Unassembled WGS sequence"/>
</dbReference>
<dbReference type="OrthoDB" id="1668230at2759"/>
<dbReference type="InterPro" id="IPR011009">
    <property type="entry name" value="Kinase-like_dom_sf"/>
</dbReference>
<dbReference type="Pfam" id="PF07714">
    <property type="entry name" value="PK_Tyr_Ser-Thr"/>
    <property type="match status" value="1"/>
</dbReference>
<keyword evidence="3" id="KW-1185">Reference proteome</keyword>
<organism evidence="2 3">
    <name type="scientific">Aspergillus mulundensis</name>
    <dbReference type="NCBI Taxonomy" id="1810919"/>
    <lineage>
        <taxon>Eukaryota</taxon>
        <taxon>Fungi</taxon>
        <taxon>Dikarya</taxon>
        <taxon>Ascomycota</taxon>
        <taxon>Pezizomycotina</taxon>
        <taxon>Eurotiomycetes</taxon>
        <taxon>Eurotiomycetidae</taxon>
        <taxon>Eurotiales</taxon>
        <taxon>Aspergillaceae</taxon>
        <taxon>Aspergillus</taxon>
        <taxon>Aspergillus subgen. Nidulantes</taxon>
    </lineage>
</organism>
<dbReference type="PANTHER" id="PTHR44329">
    <property type="entry name" value="SERINE/THREONINE-PROTEIN KINASE TNNI3K-RELATED"/>
    <property type="match status" value="1"/>
</dbReference>
<reference evidence="2 3" key="1">
    <citation type="journal article" date="2018" name="IMA Fungus">
        <title>IMA Genome-F 9: Draft genome sequence of Annulohypoxylon stygium, Aspergillus mulundensis, Berkeleyomyces basicola (syn. Thielaviopsis basicola), Ceratocystis smalleyi, two Cercospora beticola strains, Coleophoma cylindrospora, Fusarium fracticaudum, Phialophora cf. hyalina, and Morchella septimelata.</title>
        <authorList>
            <person name="Wingfield B.D."/>
            <person name="Bills G.F."/>
            <person name="Dong Y."/>
            <person name="Huang W."/>
            <person name="Nel W.J."/>
            <person name="Swalarsk-Parry B.S."/>
            <person name="Vaghefi N."/>
            <person name="Wilken P.M."/>
            <person name="An Z."/>
            <person name="de Beer Z.W."/>
            <person name="De Vos L."/>
            <person name="Chen L."/>
            <person name="Duong T.A."/>
            <person name="Gao Y."/>
            <person name="Hammerbacher A."/>
            <person name="Kikkert J.R."/>
            <person name="Li Y."/>
            <person name="Li H."/>
            <person name="Li K."/>
            <person name="Li Q."/>
            <person name="Liu X."/>
            <person name="Ma X."/>
            <person name="Naidoo K."/>
            <person name="Pethybridge S.J."/>
            <person name="Sun J."/>
            <person name="Steenkamp E.T."/>
            <person name="van der Nest M.A."/>
            <person name="van Wyk S."/>
            <person name="Wingfield M.J."/>
            <person name="Xiong C."/>
            <person name="Yue Q."/>
            <person name="Zhang X."/>
        </authorList>
    </citation>
    <scope>NUCLEOTIDE SEQUENCE [LARGE SCALE GENOMIC DNA]</scope>
    <source>
        <strain evidence="2 3">DSM 5745</strain>
    </source>
</reference>
<dbReference type="PROSITE" id="PS50011">
    <property type="entry name" value="PROTEIN_KINASE_DOM"/>
    <property type="match status" value="1"/>
</dbReference>
<comment type="caution">
    <text evidence="2">The sequence shown here is derived from an EMBL/GenBank/DDBJ whole genome shotgun (WGS) entry which is preliminary data.</text>
</comment>
<dbReference type="InterPro" id="IPR000719">
    <property type="entry name" value="Prot_kinase_dom"/>
</dbReference>
<dbReference type="RefSeq" id="XP_026604995.1">
    <property type="nucleotide sequence ID" value="XM_026745999.1"/>
</dbReference>
<protein>
    <recommendedName>
        <fullName evidence="1">Protein kinase domain-containing protein</fullName>
    </recommendedName>
</protein>
<dbReference type="SUPFAM" id="SSF56112">
    <property type="entry name" value="Protein kinase-like (PK-like)"/>
    <property type="match status" value="1"/>
</dbReference>
<dbReference type="GO" id="GO:0004674">
    <property type="term" value="F:protein serine/threonine kinase activity"/>
    <property type="evidence" value="ECO:0007669"/>
    <property type="project" value="TreeGrafter"/>
</dbReference>
<sequence>MGCMWSSTRAAPENEAPNQQNTISIGLFATIHRLSDGIVRKIPCSSSDSDGPRAAHIEAIIYRHLGNHRRIARCLHACDDYIDLKYEPYADAASFLGCWQVPSGIRYQFARQAVEAVHYIHGKGVIHSDLAARQFLVDETFSLRLSDFGGSSLHGGESIIVENATHFLPRDCSSPTTVQSDLFALGSTLYEILVGQKPYGDLSDEEKVLRLYSSKVFPNLDAVTDGQWRAVITGCWMTQYRSASEILNNLPPQSLTLRLFLFLWKAYHRLRRAVKRDK</sequence>
<dbReference type="AlphaFoldDB" id="A0A3D8SBC9"/>
<dbReference type="InterPro" id="IPR051681">
    <property type="entry name" value="Ser/Thr_Kinases-Pseudokinases"/>
</dbReference>
<evidence type="ECO:0000259" key="1">
    <source>
        <dbReference type="PROSITE" id="PS50011"/>
    </source>
</evidence>
<dbReference type="Gene3D" id="1.10.510.10">
    <property type="entry name" value="Transferase(Phosphotransferase) domain 1"/>
    <property type="match status" value="1"/>
</dbReference>
<dbReference type="GO" id="GO:0005524">
    <property type="term" value="F:ATP binding"/>
    <property type="evidence" value="ECO:0007669"/>
    <property type="project" value="InterPro"/>
</dbReference>
<feature type="domain" description="Protein kinase" evidence="1">
    <location>
        <begin position="17"/>
        <end position="278"/>
    </location>
</feature>
<name>A0A3D8SBC9_9EURO</name>
<dbReference type="EMBL" id="PVWQ01000004">
    <property type="protein sequence ID" value="RDW83657.1"/>
    <property type="molecule type" value="Genomic_DNA"/>
</dbReference>
<dbReference type="STRING" id="1810919.A0A3D8SBC9"/>
<gene>
    <name evidence="2" type="ORF">DSM5745_03983</name>
</gene>
<accession>A0A3D8SBC9</accession>